<evidence type="ECO:0000313" key="1">
    <source>
        <dbReference type="EMBL" id="KAF2680381.1"/>
    </source>
</evidence>
<keyword evidence="2" id="KW-1185">Reference proteome</keyword>
<protein>
    <submittedName>
        <fullName evidence="1">Uncharacterized protein</fullName>
    </submittedName>
</protein>
<accession>A0A6G1IR09</accession>
<proteinExistence type="predicted"/>
<gene>
    <name evidence="1" type="ORF">K458DRAFT_94752</name>
</gene>
<sequence length="243" mass="28414">MAASSTSTLKTLRFLLSSLRTQLDVLESMKVFWRVLSQWQVLVYLLLGAARQEVFKPALYYVLNCSLNCEAPEKDITHLQLFRLQTYPGRYDDRVFTHADKMARLELTHREDIASRISGLKRTRGHLKAKVGLMPRPLVPSFSMDEEYLAKLLRKHEYGMQNSLDHQAIRLLDDKPQFWLAWSIYNAAANQQRILVSAMLRLKSHIRRRNDSLAWDKRTPLWQSLRLLQAKINISILELQDHN</sequence>
<organism evidence="1 2">
    <name type="scientific">Lentithecium fluviatile CBS 122367</name>
    <dbReference type="NCBI Taxonomy" id="1168545"/>
    <lineage>
        <taxon>Eukaryota</taxon>
        <taxon>Fungi</taxon>
        <taxon>Dikarya</taxon>
        <taxon>Ascomycota</taxon>
        <taxon>Pezizomycotina</taxon>
        <taxon>Dothideomycetes</taxon>
        <taxon>Pleosporomycetidae</taxon>
        <taxon>Pleosporales</taxon>
        <taxon>Massarineae</taxon>
        <taxon>Lentitheciaceae</taxon>
        <taxon>Lentithecium</taxon>
    </lineage>
</organism>
<dbReference type="EMBL" id="MU005597">
    <property type="protein sequence ID" value="KAF2680381.1"/>
    <property type="molecule type" value="Genomic_DNA"/>
</dbReference>
<dbReference type="Proteomes" id="UP000799291">
    <property type="component" value="Unassembled WGS sequence"/>
</dbReference>
<evidence type="ECO:0000313" key="2">
    <source>
        <dbReference type="Proteomes" id="UP000799291"/>
    </source>
</evidence>
<dbReference type="AlphaFoldDB" id="A0A6G1IR09"/>
<name>A0A6G1IR09_9PLEO</name>
<reference evidence="1" key="1">
    <citation type="journal article" date="2020" name="Stud. Mycol.">
        <title>101 Dothideomycetes genomes: a test case for predicting lifestyles and emergence of pathogens.</title>
        <authorList>
            <person name="Haridas S."/>
            <person name="Albert R."/>
            <person name="Binder M."/>
            <person name="Bloem J."/>
            <person name="Labutti K."/>
            <person name="Salamov A."/>
            <person name="Andreopoulos B."/>
            <person name="Baker S."/>
            <person name="Barry K."/>
            <person name="Bills G."/>
            <person name="Bluhm B."/>
            <person name="Cannon C."/>
            <person name="Castanera R."/>
            <person name="Culley D."/>
            <person name="Daum C."/>
            <person name="Ezra D."/>
            <person name="Gonzalez J."/>
            <person name="Henrissat B."/>
            <person name="Kuo A."/>
            <person name="Liang C."/>
            <person name="Lipzen A."/>
            <person name="Lutzoni F."/>
            <person name="Magnuson J."/>
            <person name="Mondo S."/>
            <person name="Nolan M."/>
            <person name="Ohm R."/>
            <person name="Pangilinan J."/>
            <person name="Park H.-J."/>
            <person name="Ramirez L."/>
            <person name="Alfaro M."/>
            <person name="Sun H."/>
            <person name="Tritt A."/>
            <person name="Yoshinaga Y."/>
            <person name="Zwiers L.-H."/>
            <person name="Turgeon B."/>
            <person name="Goodwin S."/>
            <person name="Spatafora J."/>
            <person name="Crous P."/>
            <person name="Grigoriev I."/>
        </authorList>
    </citation>
    <scope>NUCLEOTIDE SEQUENCE</scope>
    <source>
        <strain evidence="1">CBS 122367</strain>
    </source>
</reference>